<keyword evidence="3" id="KW-1185">Reference proteome</keyword>
<dbReference type="AlphaFoldDB" id="A0A5D0RI17"/>
<protein>
    <submittedName>
        <fullName evidence="2">Uncharacterized protein</fullName>
    </submittedName>
</protein>
<comment type="caution">
    <text evidence="2">The sequence shown here is derived from an EMBL/GenBank/DDBJ whole genome shotgun (WGS) entry which is preliminary data.</text>
</comment>
<keyword evidence="1" id="KW-1133">Transmembrane helix</keyword>
<organism evidence="2 3">
    <name type="scientific">Maritimibacter fusiformis</name>
    <dbReference type="NCBI Taxonomy" id="2603819"/>
    <lineage>
        <taxon>Bacteria</taxon>
        <taxon>Pseudomonadati</taxon>
        <taxon>Pseudomonadota</taxon>
        <taxon>Alphaproteobacteria</taxon>
        <taxon>Rhodobacterales</taxon>
        <taxon>Roseobacteraceae</taxon>
        <taxon>Maritimibacter</taxon>
    </lineage>
</organism>
<name>A0A5D0RI17_9RHOB</name>
<accession>A0A5D0RI17</accession>
<evidence type="ECO:0000256" key="1">
    <source>
        <dbReference type="SAM" id="Phobius"/>
    </source>
</evidence>
<dbReference type="EMBL" id="VSIY01000006">
    <property type="protein sequence ID" value="TYB81247.1"/>
    <property type="molecule type" value="Genomic_DNA"/>
</dbReference>
<dbReference type="RefSeq" id="WP_148377641.1">
    <property type="nucleotide sequence ID" value="NZ_VSIY01000006.1"/>
</dbReference>
<keyword evidence="1" id="KW-0812">Transmembrane</keyword>
<reference evidence="2 3" key="1">
    <citation type="submission" date="2019-08" db="EMBL/GenBank/DDBJ databases">
        <title>Identification of a novel species of the genus Boseongicola.</title>
        <authorList>
            <person name="Zhang X.-Q."/>
        </authorList>
    </citation>
    <scope>NUCLEOTIDE SEQUENCE [LARGE SCALE GENOMIC DNA]</scope>
    <source>
        <strain evidence="2 3">HY14</strain>
    </source>
</reference>
<feature type="transmembrane region" description="Helical" evidence="1">
    <location>
        <begin position="34"/>
        <end position="55"/>
    </location>
</feature>
<gene>
    <name evidence="2" type="ORF">FVF75_08945</name>
</gene>
<dbReference type="Proteomes" id="UP000322080">
    <property type="component" value="Unassembled WGS sequence"/>
</dbReference>
<evidence type="ECO:0000313" key="3">
    <source>
        <dbReference type="Proteomes" id="UP000322080"/>
    </source>
</evidence>
<sequence>MILVLVFVGFLAGGGAAALMLAGGGGLVGSVLAYMLFGAAAVVGTAVACALAPTLRPRDLGPPPRVLSLRRTW</sequence>
<evidence type="ECO:0000313" key="2">
    <source>
        <dbReference type="EMBL" id="TYB81247.1"/>
    </source>
</evidence>
<keyword evidence="1" id="KW-0472">Membrane</keyword>
<proteinExistence type="predicted"/>